<dbReference type="GO" id="GO:0045892">
    <property type="term" value="P:negative regulation of DNA-templated transcription"/>
    <property type="evidence" value="ECO:0007669"/>
    <property type="project" value="TreeGrafter"/>
</dbReference>
<dbReference type="InterPro" id="IPR000524">
    <property type="entry name" value="Tscrpt_reg_HTH_GntR"/>
</dbReference>
<dbReference type="GO" id="GO:0003677">
    <property type="term" value="F:DNA binding"/>
    <property type="evidence" value="ECO:0007669"/>
    <property type="project" value="UniProtKB-KW"/>
</dbReference>
<dbReference type="Proteomes" id="UP000199408">
    <property type="component" value="Unassembled WGS sequence"/>
</dbReference>
<dbReference type="SUPFAM" id="SSF46785">
    <property type="entry name" value="Winged helix' DNA-binding domain"/>
    <property type="match status" value="1"/>
</dbReference>
<dbReference type="SMART" id="SM00345">
    <property type="entry name" value="HTH_GNTR"/>
    <property type="match status" value="1"/>
</dbReference>
<keyword evidence="1" id="KW-0805">Transcription regulation</keyword>
<dbReference type="PANTHER" id="PTHR44846">
    <property type="entry name" value="MANNOSYL-D-GLYCERATE TRANSPORT/METABOLISM SYSTEM REPRESSOR MNGR-RELATED"/>
    <property type="match status" value="1"/>
</dbReference>
<evidence type="ECO:0000256" key="1">
    <source>
        <dbReference type="ARBA" id="ARBA00023015"/>
    </source>
</evidence>
<dbReference type="Pfam" id="PF00392">
    <property type="entry name" value="GntR"/>
    <property type="match status" value="1"/>
</dbReference>
<evidence type="ECO:0000259" key="4">
    <source>
        <dbReference type="SMART" id="SM00345"/>
    </source>
</evidence>
<dbReference type="InterPro" id="IPR036390">
    <property type="entry name" value="WH_DNA-bd_sf"/>
</dbReference>
<organism evidence="5 6">
    <name type="scientific">Micromonospora halophytica</name>
    <dbReference type="NCBI Taxonomy" id="47864"/>
    <lineage>
        <taxon>Bacteria</taxon>
        <taxon>Bacillati</taxon>
        <taxon>Actinomycetota</taxon>
        <taxon>Actinomycetes</taxon>
        <taxon>Micromonosporales</taxon>
        <taxon>Micromonosporaceae</taxon>
        <taxon>Micromonospora</taxon>
    </lineage>
</organism>
<name>A0A1C5INN3_9ACTN</name>
<dbReference type="PANTHER" id="PTHR44846:SF17">
    <property type="entry name" value="GNTR-FAMILY TRANSCRIPTIONAL REGULATOR"/>
    <property type="match status" value="1"/>
</dbReference>
<keyword evidence="2" id="KW-0238">DNA-binding</keyword>
<dbReference type="InterPro" id="IPR036388">
    <property type="entry name" value="WH-like_DNA-bd_sf"/>
</dbReference>
<feature type="domain" description="HTH gntR-type" evidence="4">
    <location>
        <begin position="10"/>
        <end position="72"/>
    </location>
</feature>
<dbReference type="Gene3D" id="1.10.10.10">
    <property type="entry name" value="Winged helix-like DNA-binding domain superfamily/Winged helix DNA-binding domain"/>
    <property type="match status" value="1"/>
</dbReference>
<gene>
    <name evidence="5" type="ORF">GA0070560_11416</name>
</gene>
<evidence type="ECO:0000313" key="5">
    <source>
        <dbReference type="EMBL" id="SCG59629.1"/>
    </source>
</evidence>
<dbReference type="CDD" id="cd07377">
    <property type="entry name" value="WHTH_GntR"/>
    <property type="match status" value="1"/>
</dbReference>
<protein>
    <submittedName>
        <fullName evidence="5">Regulatory protein, gntR family</fullName>
    </submittedName>
</protein>
<accession>A0A1C5INN3</accession>
<dbReference type="RefSeq" id="WP_091298910.1">
    <property type="nucleotide sequence ID" value="NZ_FMDN01000014.1"/>
</dbReference>
<dbReference type="InterPro" id="IPR050679">
    <property type="entry name" value="Bact_HTH_transcr_reg"/>
</dbReference>
<dbReference type="OrthoDB" id="3579313at2"/>
<keyword evidence="3" id="KW-0804">Transcription</keyword>
<reference evidence="6" key="1">
    <citation type="submission" date="2016-06" db="EMBL/GenBank/DDBJ databases">
        <authorList>
            <person name="Varghese N."/>
        </authorList>
    </citation>
    <scope>NUCLEOTIDE SEQUENCE [LARGE SCALE GENOMIC DNA]</scope>
    <source>
        <strain evidence="6">DSM 43171</strain>
    </source>
</reference>
<dbReference type="EMBL" id="FMDN01000014">
    <property type="protein sequence ID" value="SCG59629.1"/>
    <property type="molecule type" value="Genomic_DNA"/>
</dbReference>
<evidence type="ECO:0000256" key="2">
    <source>
        <dbReference type="ARBA" id="ARBA00023125"/>
    </source>
</evidence>
<keyword evidence="6" id="KW-1185">Reference proteome</keyword>
<dbReference type="AlphaFoldDB" id="A0A1C5INN3"/>
<proteinExistence type="predicted"/>
<evidence type="ECO:0000256" key="3">
    <source>
        <dbReference type="ARBA" id="ARBA00023163"/>
    </source>
</evidence>
<sequence length="122" mass="13690">MTPTPRYRQIADDLRRRLADEEFGPVGSKIPPIAELQREYDCENNLNMIRHAQSVLIDEGLIEPRQGQGTFVIAVPPRQDNQDDLSEAAEELRIALGTAQAALAKFISKLTPPPSDKSRWPK</sequence>
<dbReference type="GO" id="GO:0003700">
    <property type="term" value="F:DNA-binding transcription factor activity"/>
    <property type="evidence" value="ECO:0007669"/>
    <property type="project" value="InterPro"/>
</dbReference>
<evidence type="ECO:0000313" key="6">
    <source>
        <dbReference type="Proteomes" id="UP000199408"/>
    </source>
</evidence>